<evidence type="ECO:0000256" key="5">
    <source>
        <dbReference type="ARBA" id="ARBA00022777"/>
    </source>
</evidence>
<dbReference type="EC" id="2.7.1.12" evidence="8"/>
<dbReference type="NCBIfam" id="TIGR01313">
    <property type="entry name" value="therm_gnt_kin"/>
    <property type="match status" value="1"/>
</dbReference>
<accession>A0AAD1S8N6</accession>
<evidence type="ECO:0000256" key="9">
    <source>
        <dbReference type="SAM" id="Phobius"/>
    </source>
</evidence>
<keyword evidence="9" id="KW-0812">Transmembrane</keyword>
<protein>
    <recommendedName>
        <fullName evidence="8">Gluconokinase</fullName>
        <ecNumber evidence="8">2.7.1.12</ecNumber>
    </recommendedName>
</protein>
<evidence type="ECO:0000313" key="11">
    <source>
        <dbReference type="Proteomes" id="UP001295444"/>
    </source>
</evidence>
<comment type="catalytic activity">
    <reaction evidence="7 8">
        <text>D-gluconate + ATP = 6-phospho-D-gluconate + ADP + H(+)</text>
        <dbReference type="Rhea" id="RHEA:19433"/>
        <dbReference type="ChEBI" id="CHEBI:15378"/>
        <dbReference type="ChEBI" id="CHEBI:18391"/>
        <dbReference type="ChEBI" id="CHEBI:30616"/>
        <dbReference type="ChEBI" id="CHEBI:58759"/>
        <dbReference type="ChEBI" id="CHEBI:456216"/>
        <dbReference type="EC" id="2.7.1.12"/>
    </reaction>
</comment>
<dbReference type="GO" id="GO:0005737">
    <property type="term" value="C:cytoplasm"/>
    <property type="evidence" value="ECO:0007669"/>
    <property type="project" value="TreeGrafter"/>
</dbReference>
<evidence type="ECO:0000256" key="7">
    <source>
        <dbReference type="ARBA" id="ARBA00048090"/>
    </source>
</evidence>
<keyword evidence="9" id="KW-1133">Transmembrane helix</keyword>
<evidence type="ECO:0000256" key="6">
    <source>
        <dbReference type="ARBA" id="ARBA00022840"/>
    </source>
</evidence>
<proteinExistence type="inferred from homology"/>
<sequence length="230" mass="26101">MRKDISTHYKEGSTLCFLFVSRELVTVYIITCAIMIVVIMGVSGSGKTEVGSLLAKKMGWKFYDADDYHPLENKTKMSQGIPLNDQDRHPWLCVLHELIMRERTSGLHVVLACSALKRAYRITLTTGKTPLNGECPCEENEDLSSYTIFVHLHGSMEIISKRLEIRTGHFMPLTLLQSQFDTLEPPAEPEIYITVNVERDISEIIIELQEMIKHKTNQTVCSISKSNVLL</sequence>
<feature type="transmembrane region" description="Helical" evidence="9">
    <location>
        <begin position="25"/>
        <end position="46"/>
    </location>
</feature>
<dbReference type="SUPFAM" id="SSF52540">
    <property type="entry name" value="P-loop containing nucleoside triphosphate hydrolases"/>
    <property type="match status" value="1"/>
</dbReference>
<evidence type="ECO:0000313" key="10">
    <source>
        <dbReference type="EMBL" id="CAH2294223.1"/>
    </source>
</evidence>
<dbReference type="GO" id="GO:0005975">
    <property type="term" value="P:carbohydrate metabolic process"/>
    <property type="evidence" value="ECO:0007669"/>
    <property type="project" value="InterPro"/>
</dbReference>
<keyword evidence="5 8" id="KW-0418">Kinase</keyword>
<dbReference type="GO" id="GO:0046316">
    <property type="term" value="F:gluconokinase activity"/>
    <property type="evidence" value="ECO:0007669"/>
    <property type="project" value="UniProtKB-EC"/>
</dbReference>
<comment type="similarity">
    <text evidence="2 8">Belongs to the gluconokinase GntK/GntV family.</text>
</comment>
<evidence type="ECO:0000256" key="2">
    <source>
        <dbReference type="ARBA" id="ARBA00008420"/>
    </source>
</evidence>
<keyword evidence="11" id="KW-1185">Reference proteome</keyword>
<dbReference type="InterPro" id="IPR006001">
    <property type="entry name" value="Therm_gnt_kin"/>
</dbReference>
<dbReference type="EMBL" id="OW240916">
    <property type="protein sequence ID" value="CAH2294223.1"/>
    <property type="molecule type" value="Genomic_DNA"/>
</dbReference>
<dbReference type="PANTHER" id="PTHR43442">
    <property type="entry name" value="GLUCONOKINASE-RELATED"/>
    <property type="match status" value="1"/>
</dbReference>
<name>A0AAD1S8N6_PELCU</name>
<evidence type="ECO:0000256" key="3">
    <source>
        <dbReference type="ARBA" id="ARBA00022679"/>
    </source>
</evidence>
<dbReference type="GO" id="GO:0005524">
    <property type="term" value="F:ATP binding"/>
    <property type="evidence" value="ECO:0007669"/>
    <property type="project" value="UniProtKB-KW"/>
</dbReference>
<keyword evidence="4 8" id="KW-0547">Nucleotide-binding</keyword>
<dbReference type="CDD" id="cd02021">
    <property type="entry name" value="GntK"/>
    <property type="match status" value="1"/>
</dbReference>
<evidence type="ECO:0000256" key="1">
    <source>
        <dbReference type="ARBA" id="ARBA00004875"/>
    </source>
</evidence>
<gene>
    <name evidence="10" type="ORF">PECUL_23A060702</name>
</gene>
<dbReference type="InterPro" id="IPR027417">
    <property type="entry name" value="P-loop_NTPase"/>
</dbReference>
<dbReference type="Proteomes" id="UP001295444">
    <property type="component" value="Chromosome 05"/>
</dbReference>
<dbReference type="PANTHER" id="PTHR43442:SF3">
    <property type="entry name" value="GLUCONOKINASE-RELATED"/>
    <property type="match status" value="1"/>
</dbReference>
<dbReference type="InterPro" id="IPR031322">
    <property type="entry name" value="Shikimate/glucono_kinase"/>
</dbReference>
<comment type="pathway">
    <text evidence="1 8">Carbohydrate acid metabolism; D-gluconate degradation.</text>
</comment>
<reference evidence="10" key="1">
    <citation type="submission" date="2022-03" db="EMBL/GenBank/DDBJ databases">
        <authorList>
            <person name="Alioto T."/>
            <person name="Alioto T."/>
            <person name="Gomez Garrido J."/>
        </authorList>
    </citation>
    <scope>NUCLEOTIDE SEQUENCE</scope>
</reference>
<organism evidence="10 11">
    <name type="scientific">Pelobates cultripes</name>
    <name type="common">Western spadefoot toad</name>
    <dbReference type="NCBI Taxonomy" id="61616"/>
    <lineage>
        <taxon>Eukaryota</taxon>
        <taxon>Metazoa</taxon>
        <taxon>Chordata</taxon>
        <taxon>Craniata</taxon>
        <taxon>Vertebrata</taxon>
        <taxon>Euteleostomi</taxon>
        <taxon>Amphibia</taxon>
        <taxon>Batrachia</taxon>
        <taxon>Anura</taxon>
        <taxon>Pelobatoidea</taxon>
        <taxon>Pelobatidae</taxon>
        <taxon>Pelobates</taxon>
    </lineage>
</organism>
<dbReference type="Pfam" id="PF01202">
    <property type="entry name" value="SKI"/>
    <property type="match status" value="1"/>
</dbReference>
<evidence type="ECO:0000256" key="4">
    <source>
        <dbReference type="ARBA" id="ARBA00022741"/>
    </source>
</evidence>
<keyword evidence="6 8" id="KW-0067">ATP-binding</keyword>
<dbReference type="FunFam" id="3.40.50.300:FF:000522">
    <property type="entry name" value="Gluconokinase"/>
    <property type="match status" value="1"/>
</dbReference>
<evidence type="ECO:0000256" key="8">
    <source>
        <dbReference type="RuleBase" id="RU363066"/>
    </source>
</evidence>
<keyword evidence="9" id="KW-0472">Membrane</keyword>
<keyword evidence="3 8" id="KW-0808">Transferase</keyword>
<dbReference type="AlphaFoldDB" id="A0AAD1S8N6"/>
<dbReference type="Gene3D" id="3.40.50.300">
    <property type="entry name" value="P-loop containing nucleotide triphosphate hydrolases"/>
    <property type="match status" value="1"/>
</dbReference>